<dbReference type="EMBL" id="GGEC01027910">
    <property type="protein sequence ID" value="MBX08394.1"/>
    <property type="molecule type" value="Transcribed_RNA"/>
</dbReference>
<organism evidence="1">
    <name type="scientific">Rhizophora mucronata</name>
    <name type="common">Asiatic mangrove</name>
    <dbReference type="NCBI Taxonomy" id="61149"/>
    <lineage>
        <taxon>Eukaryota</taxon>
        <taxon>Viridiplantae</taxon>
        <taxon>Streptophyta</taxon>
        <taxon>Embryophyta</taxon>
        <taxon>Tracheophyta</taxon>
        <taxon>Spermatophyta</taxon>
        <taxon>Magnoliopsida</taxon>
        <taxon>eudicotyledons</taxon>
        <taxon>Gunneridae</taxon>
        <taxon>Pentapetalae</taxon>
        <taxon>rosids</taxon>
        <taxon>fabids</taxon>
        <taxon>Malpighiales</taxon>
        <taxon>Rhizophoraceae</taxon>
        <taxon>Rhizophora</taxon>
    </lineage>
</organism>
<name>A0A2P2KRT2_RHIMU</name>
<evidence type="ECO:0000313" key="1">
    <source>
        <dbReference type="EMBL" id="MBX08394.1"/>
    </source>
</evidence>
<reference evidence="1" key="1">
    <citation type="submission" date="2018-02" db="EMBL/GenBank/DDBJ databases">
        <title>Rhizophora mucronata_Transcriptome.</title>
        <authorList>
            <person name="Meera S.P."/>
            <person name="Sreeshan A."/>
            <person name="Augustine A."/>
        </authorList>
    </citation>
    <scope>NUCLEOTIDE SEQUENCE</scope>
    <source>
        <tissue evidence="1">Leaf</tissue>
    </source>
</reference>
<proteinExistence type="predicted"/>
<sequence>MRIRGLHCRKEAQAFCSSFWRNQCEPLAFSSKKSSSACFRTAILISMLRSLQKNHHHRDRNFLLPYIVHLQQLQLAWVARLIRLIPVQVSSPETMDTS</sequence>
<dbReference type="AlphaFoldDB" id="A0A2P2KRT2"/>
<accession>A0A2P2KRT2</accession>
<protein>
    <submittedName>
        <fullName evidence="1">Uncharacterized protein</fullName>
    </submittedName>
</protein>